<dbReference type="Pfam" id="PF17958">
    <property type="entry name" value="EF-hand_13"/>
    <property type="match status" value="1"/>
</dbReference>
<comment type="caution">
    <text evidence="3">The sequence shown here is derived from an EMBL/GenBank/DDBJ whole genome shotgun (WGS) entry which is preliminary data.</text>
</comment>
<evidence type="ECO:0000259" key="2">
    <source>
        <dbReference type="Pfam" id="PF17958"/>
    </source>
</evidence>
<dbReference type="GO" id="GO:0000159">
    <property type="term" value="C:protein phosphatase type 2A complex"/>
    <property type="evidence" value="ECO:0007669"/>
    <property type="project" value="TreeGrafter"/>
</dbReference>
<reference evidence="3 4" key="1">
    <citation type="journal article" date="2014" name="Agronomy (Basel)">
        <title>A Draft Genome Sequence for Ensete ventricosum, the Drought-Tolerant Tree Against Hunger.</title>
        <authorList>
            <person name="Harrison J."/>
            <person name="Moore K.A."/>
            <person name="Paszkiewicz K."/>
            <person name="Jones T."/>
            <person name="Grant M."/>
            <person name="Ambacheew D."/>
            <person name="Muzemil S."/>
            <person name="Studholme D.J."/>
        </authorList>
    </citation>
    <scope>NUCLEOTIDE SEQUENCE [LARGE SCALE GENOMIC DNA]</scope>
</reference>
<protein>
    <recommendedName>
        <fullName evidence="2">PP2A regulatory subunit B'' EF-hand domain-containing protein</fullName>
    </recommendedName>
</protein>
<gene>
    <name evidence="3" type="ORF">B296_00043940</name>
</gene>
<keyword evidence="1" id="KW-0479">Metal-binding</keyword>
<dbReference type="GO" id="GO:0046872">
    <property type="term" value="F:metal ion binding"/>
    <property type="evidence" value="ECO:0007669"/>
    <property type="project" value="UniProtKB-KW"/>
</dbReference>
<accession>A0A426XFL9</accession>
<feature type="domain" description="PP2A regulatory subunit B'' EF-hand" evidence="2">
    <location>
        <begin position="1"/>
        <end position="32"/>
    </location>
</feature>
<dbReference type="Gene3D" id="1.10.238.220">
    <property type="match status" value="1"/>
</dbReference>
<proteinExistence type="predicted"/>
<dbReference type="InterPro" id="IPR041534">
    <property type="entry name" value="EF-hand_13"/>
</dbReference>
<dbReference type="PANTHER" id="PTHR14095">
    <property type="entry name" value="PHOSPHATASE 2A REGULATORY SUBUNIT-RELATED"/>
    <property type="match status" value="1"/>
</dbReference>
<evidence type="ECO:0000313" key="4">
    <source>
        <dbReference type="Proteomes" id="UP000287651"/>
    </source>
</evidence>
<evidence type="ECO:0000313" key="3">
    <source>
        <dbReference type="EMBL" id="RRT38243.1"/>
    </source>
</evidence>
<dbReference type="PANTHER" id="PTHR14095:SF0">
    <property type="entry name" value="MIP22305P"/>
    <property type="match status" value="1"/>
</dbReference>
<organism evidence="3 4">
    <name type="scientific">Ensete ventricosum</name>
    <name type="common">Abyssinian banana</name>
    <name type="synonym">Musa ensete</name>
    <dbReference type="NCBI Taxonomy" id="4639"/>
    <lineage>
        <taxon>Eukaryota</taxon>
        <taxon>Viridiplantae</taxon>
        <taxon>Streptophyta</taxon>
        <taxon>Embryophyta</taxon>
        <taxon>Tracheophyta</taxon>
        <taxon>Spermatophyta</taxon>
        <taxon>Magnoliopsida</taxon>
        <taxon>Liliopsida</taxon>
        <taxon>Zingiberales</taxon>
        <taxon>Musaceae</taxon>
        <taxon>Ensete</taxon>
    </lineage>
</organism>
<name>A0A426XFL9_ENSVE</name>
<sequence length="100" mass="11575">EDFKPVLRELLATHPGLEFLQGTPEFQERYGEFLLMIKMPLLLRKGLFLLIQISLTTAHFGSSVPRKFKSNADGKMGYEDFVYFILAEEDKSAEPSLEYW</sequence>
<dbReference type="AlphaFoldDB" id="A0A426XFL9"/>
<feature type="non-terminal residue" evidence="3">
    <location>
        <position position="1"/>
    </location>
</feature>
<dbReference type="EMBL" id="AMZH03021393">
    <property type="protein sequence ID" value="RRT38243.1"/>
    <property type="molecule type" value="Genomic_DNA"/>
</dbReference>
<dbReference type="Proteomes" id="UP000287651">
    <property type="component" value="Unassembled WGS sequence"/>
</dbReference>
<evidence type="ECO:0000256" key="1">
    <source>
        <dbReference type="ARBA" id="ARBA00022723"/>
    </source>
</evidence>
<dbReference type="GO" id="GO:0019888">
    <property type="term" value="F:protein phosphatase regulator activity"/>
    <property type="evidence" value="ECO:0007669"/>
    <property type="project" value="TreeGrafter"/>
</dbReference>